<dbReference type="STRING" id="298654.FraEuI1c_2694"/>
<dbReference type="GO" id="GO:0003700">
    <property type="term" value="F:DNA-binding transcription factor activity"/>
    <property type="evidence" value="ECO:0007669"/>
    <property type="project" value="TreeGrafter"/>
</dbReference>
<dbReference type="Gene3D" id="1.10.357.10">
    <property type="entry name" value="Tetracycline Repressor, domain 2"/>
    <property type="match status" value="1"/>
</dbReference>
<sequence>MAHRPLRRDAERNRRRILEGAAAAFAEQGLDVTTDEIARRSGVGIGTFYRRFPTKELLIEALFEDRIGKLVELAEECLRDEDPWSGLVSFLDQATARQVADRGLKELVFSTAHGRARISADRDRIGPLFFALVERAQRAGQLRPDVAGTDLGLVQLMLTAVADFTRDVAPESWRRFLAIMLDGLRTSRDAPSPLPASALDPAQVTQIMACYRPQGR</sequence>
<dbReference type="PROSITE" id="PS50977">
    <property type="entry name" value="HTH_TETR_2"/>
    <property type="match status" value="1"/>
</dbReference>
<dbReference type="eggNOG" id="COG1309">
    <property type="taxonomic scope" value="Bacteria"/>
</dbReference>
<evidence type="ECO:0000259" key="5">
    <source>
        <dbReference type="PROSITE" id="PS50977"/>
    </source>
</evidence>
<organism evidence="6 7">
    <name type="scientific">Pseudofrankia inefficax (strain DSM 45817 / CECT 9037 / DDB 130130 / EuI1c)</name>
    <name type="common">Frankia inefficax</name>
    <dbReference type="NCBI Taxonomy" id="298654"/>
    <lineage>
        <taxon>Bacteria</taxon>
        <taxon>Bacillati</taxon>
        <taxon>Actinomycetota</taxon>
        <taxon>Actinomycetes</taxon>
        <taxon>Frankiales</taxon>
        <taxon>Frankiaceae</taxon>
        <taxon>Pseudofrankia</taxon>
    </lineage>
</organism>
<protein>
    <submittedName>
        <fullName evidence="6">Regulatory protein TetR</fullName>
    </submittedName>
</protein>
<dbReference type="Proteomes" id="UP000002484">
    <property type="component" value="Chromosome"/>
</dbReference>
<accession>E3J6E9</accession>
<dbReference type="InterPro" id="IPR009057">
    <property type="entry name" value="Homeodomain-like_sf"/>
</dbReference>
<dbReference type="PRINTS" id="PR00455">
    <property type="entry name" value="HTHTETR"/>
</dbReference>
<dbReference type="AlphaFoldDB" id="E3J6E9"/>
<dbReference type="InterPro" id="IPR023772">
    <property type="entry name" value="DNA-bd_HTH_TetR-type_CS"/>
</dbReference>
<dbReference type="SUPFAM" id="SSF46689">
    <property type="entry name" value="Homeodomain-like"/>
    <property type="match status" value="1"/>
</dbReference>
<dbReference type="PANTHER" id="PTHR30055">
    <property type="entry name" value="HTH-TYPE TRANSCRIPTIONAL REGULATOR RUTR"/>
    <property type="match status" value="1"/>
</dbReference>
<dbReference type="InterPro" id="IPR050109">
    <property type="entry name" value="HTH-type_TetR-like_transc_reg"/>
</dbReference>
<dbReference type="KEGG" id="fri:FraEuI1c_2694"/>
<evidence type="ECO:0000256" key="2">
    <source>
        <dbReference type="ARBA" id="ARBA00023125"/>
    </source>
</evidence>
<keyword evidence="3" id="KW-0804">Transcription</keyword>
<feature type="DNA-binding region" description="H-T-H motif" evidence="4">
    <location>
        <begin position="33"/>
        <end position="52"/>
    </location>
</feature>
<dbReference type="PROSITE" id="PS01081">
    <property type="entry name" value="HTH_TETR_1"/>
    <property type="match status" value="1"/>
</dbReference>
<gene>
    <name evidence="6" type="ordered locus">FraEuI1c_2694</name>
</gene>
<name>E3J6E9_PSEI1</name>
<keyword evidence="7" id="KW-1185">Reference proteome</keyword>
<dbReference type="PANTHER" id="PTHR30055:SF234">
    <property type="entry name" value="HTH-TYPE TRANSCRIPTIONAL REGULATOR BETI"/>
    <property type="match status" value="1"/>
</dbReference>
<dbReference type="GO" id="GO:0000976">
    <property type="term" value="F:transcription cis-regulatory region binding"/>
    <property type="evidence" value="ECO:0007669"/>
    <property type="project" value="TreeGrafter"/>
</dbReference>
<evidence type="ECO:0000313" key="7">
    <source>
        <dbReference type="Proteomes" id="UP000002484"/>
    </source>
</evidence>
<dbReference type="Pfam" id="PF00440">
    <property type="entry name" value="TetR_N"/>
    <property type="match status" value="1"/>
</dbReference>
<dbReference type="HOGENOM" id="CLU_069356_17_0_11"/>
<dbReference type="InterPro" id="IPR049445">
    <property type="entry name" value="TetR_SbtR-like_C"/>
</dbReference>
<dbReference type="InterPro" id="IPR036271">
    <property type="entry name" value="Tet_transcr_reg_TetR-rel_C_sf"/>
</dbReference>
<evidence type="ECO:0000313" key="6">
    <source>
        <dbReference type="EMBL" id="ADP80725.1"/>
    </source>
</evidence>
<dbReference type="InParanoid" id="E3J6E9"/>
<dbReference type="InterPro" id="IPR001647">
    <property type="entry name" value="HTH_TetR"/>
</dbReference>
<evidence type="ECO:0000256" key="4">
    <source>
        <dbReference type="PROSITE-ProRule" id="PRU00335"/>
    </source>
</evidence>
<keyword evidence="1" id="KW-0805">Transcription regulation</keyword>
<evidence type="ECO:0000256" key="1">
    <source>
        <dbReference type="ARBA" id="ARBA00023015"/>
    </source>
</evidence>
<dbReference type="Pfam" id="PF21597">
    <property type="entry name" value="TetR_C_43"/>
    <property type="match status" value="1"/>
</dbReference>
<proteinExistence type="predicted"/>
<dbReference type="EMBL" id="CP002299">
    <property type="protein sequence ID" value="ADP80725.1"/>
    <property type="molecule type" value="Genomic_DNA"/>
</dbReference>
<reference evidence="6 7" key="1">
    <citation type="submission" date="2010-10" db="EMBL/GenBank/DDBJ databases">
        <title>Complete sequence of Frankia sp. EuI1c.</title>
        <authorList>
            <consortium name="US DOE Joint Genome Institute"/>
            <person name="Lucas S."/>
            <person name="Copeland A."/>
            <person name="Lapidus A."/>
            <person name="Cheng J.-F."/>
            <person name="Bruce D."/>
            <person name="Goodwin L."/>
            <person name="Pitluck S."/>
            <person name="Chertkov O."/>
            <person name="Detter J.C."/>
            <person name="Han C."/>
            <person name="Tapia R."/>
            <person name="Land M."/>
            <person name="Hauser L."/>
            <person name="Jeffries C."/>
            <person name="Kyrpides N."/>
            <person name="Ivanova N."/>
            <person name="Mikhailova N."/>
            <person name="Beauchemin N."/>
            <person name="Sen A."/>
            <person name="Sur S.A."/>
            <person name="Gtari M."/>
            <person name="Wall L."/>
            <person name="Tisa L."/>
            <person name="Woyke T."/>
        </authorList>
    </citation>
    <scope>NUCLEOTIDE SEQUENCE [LARGE SCALE GENOMIC DNA]</scope>
    <source>
        <strain evidence="7">DSM 45817 / CECT 9037 / EuI1c</strain>
    </source>
</reference>
<feature type="domain" description="HTH tetR-type" evidence="5">
    <location>
        <begin position="11"/>
        <end position="70"/>
    </location>
</feature>
<evidence type="ECO:0000256" key="3">
    <source>
        <dbReference type="ARBA" id="ARBA00023163"/>
    </source>
</evidence>
<keyword evidence="2 4" id="KW-0238">DNA-binding</keyword>
<dbReference type="OrthoDB" id="9795011at2"/>
<dbReference type="SUPFAM" id="SSF48498">
    <property type="entry name" value="Tetracyclin repressor-like, C-terminal domain"/>
    <property type="match status" value="1"/>
</dbReference>